<dbReference type="Proteomes" id="UP000012046">
    <property type="component" value="Unassembled WGS sequence"/>
</dbReference>
<evidence type="ECO:0000313" key="3">
    <source>
        <dbReference type="Proteomes" id="UP000012046"/>
    </source>
</evidence>
<evidence type="ECO:0000313" key="2">
    <source>
        <dbReference type="EMBL" id="EHR41715.1"/>
    </source>
</evidence>
<dbReference type="EMBL" id="AHTH01000010">
    <property type="protein sequence ID" value="EHR41715.1"/>
    <property type="molecule type" value="Genomic_DNA"/>
</dbReference>
<evidence type="ECO:0000256" key="1">
    <source>
        <dbReference type="SAM" id="MobiDB-lite"/>
    </source>
</evidence>
<dbReference type="AlphaFoldDB" id="H3ZCC3"/>
<reference evidence="2 3" key="1">
    <citation type="journal article" date="2012" name="J. Bacteriol.">
        <title>Genome Sequence of Extracellular-Protease-Producing Alishewanella jeotgali Isolated from Traditional Korean Fermented Seafood.</title>
        <authorList>
            <person name="Jung J."/>
            <person name="Chun J."/>
            <person name="Park W."/>
        </authorList>
    </citation>
    <scope>NUCLEOTIDE SEQUENCE [LARGE SCALE GENOMIC DNA]</scope>
    <source>
        <strain evidence="2 3">KCTC 22429</strain>
    </source>
</reference>
<name>H3ZCC3_9ALTE</name>
<keyword evidence="3" id="KW-1185">Reference proteome</keyword>
<proteinExistence type="predicted"/>
<gene>
    <name evidence="2" type="ORF">AJE_04981</name>
</gene>
<dbReference type="STRING" id="1129374.AJE_04981"/>
<feature type="region of interest" description="Disordered" evidence="1">
    <location>
        <begin position="25"/>
        <end position="60"/>
    </location>
</feature>
<organism evidence="2 3">
    <name type="scientific">Alishewanella jeotgali KCTC 22429</name>
    <dbReference type="NCBI Taxonomy" id="1129374"/>
    <lineage>
        <taxon>Bacteria</taxon>
        <taxon>Pseudomonadati</taxon>
        <taxon>Pseudomonadota</taxon>
        <taxon>Gammaproteobacteria</taxon>
        <taxon>Alteromonadales</taxon>
        <taxon>Alteromonadaceae</taxon>
        <taxon>Alishewanella</taxon>
    </lineage>
</organism>
<comment type="caution">
    <text evidence="2">The sequence shown here is derived from an EMBL/GenBank/DDBJ whole genome shotgun (WGS) entry which is preliminary data.</text>
</comment>
<dbReference type="RefSeq" id="WP_008949944.1">
    <property type="nucleotide sequence ID" value="NZ_AHTH01000010.1"/>
</dbReference>
<sequence>MNTPQAKEDNFTITEYTVRQLINNTQPGSKIAGPFSSEEEANEHRAQHPGTAVFTETWLQ</sequence>
<protein>
    <submittedName>
        <fullName evidence="2">Uncharacterized protein</fullName>
    </submittedName>
</protein>
<accession>H3ZCC3</accession>